<dbReference type="Gene3D" id="2.70.70.10">
    <property type="entry name" value="Glucose Permease (Domain IIA)"/>
    <property type="match status" value="1"/>
</dbReference>
<evidence type="ECO:0000256" key="1">
    <source>
        <dbReference type="SAM" id="MobiDB-lite"/>
    </source>
</evidence>
<feature type="region of interest" description="Disordered" evidence="1">
    <location>
        <begin position="23"/>
        <end position="86"/>
    </location>
</feature>
<protein>
    <submittedName>
        <fullName evidence="4">M23 family metallopeptidase</fullName>
        <ecNumber evidence="4">3.4.24.-</ecNumber>
    </submittedName>
</protein>
<feature type="chain" id="PRO_5045653210" evidence="2">
    <location>
        <begin position="22"/>
        <end position="234"/>
    </location>
</feature>
<keyword evidence="4" id="KW-0378">Hydrolase</keyword>
<evidence type="ECO:0000259" key="3">
    <source>
        <dbReference type="Pfam" id="PF01551"/>
    </source>
</evidence>
<sequence length="234" mass="24285">MRLAALPLLVAVSLAGPAGLAACSSPEEPLFSTPGGAGPPAVSSPSGPEPTPSATHSAPAAEPPSPAPSPTATRTPRPSDPRWRFFTDDRTRWSSPWFAGRHRVMIPFGCTPAPYYDSDPGCPGGQGFHHGVDVAMPCGVPLRVGRAALVLAHDTLGPAYGVDPVLLRVGARDVVIGHTTRVFVRPGDRLARGDLFARVGDSGAPDGCHLHFEVRPAGGDYTTAVAPERLLDLG</sequence>
<organism evidence="4 5">
    <name type="scientific">Nocardioides taihuensis</name>
    <dbReference type="NCBI Taxonomy" id="1835606"/>
    <lineage>
        <taxon>Bacteria</taxon>
        <taxon>Bacillati</taxon>
        <taxon>Actinomycetota</taxon>
        <taxon>Actinomycetes</taxon>
        <taxon>Propionibacteriales</taxon>
        <taxon>Nocardioidaceae</taxon>
        <taxon>Nocardioides</taxon>
    </lineage>
</organism>
<dbReference type="PROSITE" id="PS51257">
    <property type="entry name" value="PROKAR_LIPOPROTEIN"/>
    <property type="match status" value="1"/>
</dbReference>
<dbReference type="GO" id="GO:0016787">
    <property type="term" value="F:hydrolase activity"/>
    <property type="evidence" value="ECO:0007669"/>
    <property type="project" value="UniProtKB-KW"/>
</dbReference>
<feature type="compositionally biased region" description="Basic and acidic residues" evidence="1">
    <location>
        <begin position="77"/>
        <end position="86"/>
    </location>
</feature>
<evidence type="ECO:0000313" key="4">
    <source>
        <dbReference type="EMBL" id="MFC5179184.1"/>
    </source>
</evidence>
<evidence type="ECO:0000313" key="5">
    <source>
        <dbReference type="Proteomes" id="UP001596087"/>
    </source>
</evidence>
<dbReference type="Proteomes" id="UP001596087">
    <property type="component" value="Unassembled WGS sequence"/>
</dbReference>
<feature type="signal peptide" evidence="2">
    <location>
        <begin position="1"/>
        <end position="21"/>
    </location>
</feature>
<gene>
    <name evidence="4" type="ORF">ACFPGP_21055</name>
</gene>
<dbReference type="InterPro" id="IPR011055">
    <property type="entry name" value="Dup_hybrid_motif"/>
</dbReference>
<name>A0ABW0BP53_9ACTN</name>
<dbReference type="EC" id="3.4.24.-" evidence="4"/>
<comment type="caution">
    <text evidence="4">The sequence shown here is derived from an EMBL/GenBank/DDBJ whole genome shotgun (WGS) entry which is preliminary data.</text>
</comment>
<dbReference type="SUPFAM" id="SSF51261">
    <property type="entry name" value="Duplicated hybrid motif"/>
    <property type="match status" value="1"/>
</dbReference>
<feature type="domain" description="M23ase beta-sheet core" evidence="3">
    <location>
        <begin position="128"/>
        <end position="218"/>
    </location>
</feature>
<dbReference type="EMBL" id="JBHSKD010000027">
    <property type="protein sequence ID" value="MFC5179184.1"/>
    <property type="molecule type" value="Genomic_DNA"/>
</dbReference>
<dbReference type="Pfam" id="PF01551">
    <property type="entry name" value="Peptidase_M23"/>
    <property type="match status" value="1"/>
</dbReference>
<dbReference type="RefSeq" id="WP_378593107.1">
    <property type="nucleotide sequence ID" value="NZ_JBHSKD010000027.1"/>
</dbReference>
<evidence type="ECO:0000256" key="2">
    <source>
        <dbReference type="SAM" id="SignalP"/>
    </source>
</evidence>
<reference evidence="5" key="1">
    <citation type="journal article" date="2019" name="Int. J. Syst. Evol. Microbiol.">
        <title>The Global Catalogue of Microorganisms (GCM) 10K type strain sequencing project: providing services to taxonomists for standard genome sequencing and annotation.</title>
        <authorList>
            <consortium name="The Broad Institute Genomics Platform"/>
            <consortium name="The Broad Institute Genome Sequencing Center for Infectious Disease"/>
            <person name="Wu L."/>
            <person name="Ma J."/>
        </authorList>
    </citation>
    <scope>NUCLEOTIDE SEQUENCE [LARGE SCALE GENOMIC DNA]</scope>
    <source>
        <strain evidence="5">DFY41</strain>
    </source>
</reference>
<dbReference type="CDD" id="cd12797">
    <property type="entry name" value="M23_peptidase"/>
    <property type="match status" value="1"/>
</dbReference>
<keyword evidence="2" id="KW-0732">Signal</keyword>
<proteinExistence type="predicted"/>
<keyword evidence="5" id="KW-1185">Reference proteome</keyword>
<accession>A0ABW0BP53</accession>
<feature type="compositionally biased region" description="Low complexity" evidence="1">
    <location>
        <begin position="39"/>
        <end position="60"/>
    </location>
</feature>
<dbReference type="InterPro" id="IPR016047">
    <property type="entry name" value="M23ase_b-sheet_dom"/>
</dbReference>